<evidence type="ECO:0000313" key="2">
    <source>
        <dbReference type="Proteomes" id="UP000054549"/>
    </source>
</evidence>
<dbReference type="Proteomes" id="UP000054549">
    <property type="component" value="Unassembled WGS sequence"/>
</dbReference>
<dbReference type="HOGENOM" id="CLU_2885314_0_0_1"/>
<dbReference type="InParanoid" id="A0A0C2SLG9"/>
<dbReference type="AlphaFoldDB" id="A0A0C2SLG9"/>
<organism evidence="1 2">
    <name type="scientific">Amanita muscaria (strain Koide BX008)</name>
    <dbReference type="NCBI Taxonomy" id="946122"/>
    <lineage>
        <taxon>Eukaryota</taxon>
        <taxon>Fungi</taxon>
        <taxon>Dikarya</taxon>
        <taxon>Basidiomycota</taxon>
        <taxon>Agaricomycotina</taxon>
        <taxon>Agaricomycetes</taxon>
        <taxon>Agaricomycetidae</taxon>
        <taxon>Agaricales</taxon>
        <taxon>Pluteineae</taxon>
        <taxon>Amanitaceae</taxon>
        <taxon>Amanita</taxon>
    </lineage>
</organism>
<gene>
    <name evidence="1" type="ORF">M378DRAFT_174081</name>
</gene>
<name>A0A0C2SLG9_AMAMK</name>
<dbReference type="EMBL" id="KN818637">
    <property type="protein sequence ID" value="KIL54764.1"/>
    <property type="molecule type" value="Genomic_DNA"/>
</dbReference>
<sequence length="63" mass="7068">MTGYACKSIQNEMIDIVNDELQPECEASFRELDQFFQNAANSAQGTASATDITRGDLIFREYV</sequence>
<protein>
    <submittedName>
        <fullName evidence="1">Uncharacterized protein</fullName>
    </submittedName>
</protein>
<reference evidence="1 2" key="1">
    <citation type="submission" date="2014-04" db="EMBL/GenBank/DDBJ databases">
        <title>Evolutionary Origins and Diversification of the Mycorrhizal Mutualists.</title>
        <authorList>
            <consortium name="DOE Joint Genome Institute"/>
            <consortium name="Mycorrhizal Genomics Consortium"/>
            <person name="Kohler A."/>
            <person name="Kuo A."/>
            <person name="Nagy L.G."/>
            <person name="Floudas D."/>
            <person name="Copeland A."/>
            <person name="Barry K.W."/>
            <person name="Cichocki N."/>
            <person name="Veneault-Fourrey C."/>
            <person name="LaButti K."/>
            <person name="Lindquist E.A."/>
            <person name="Lipzen A."/>
            <person name="Lundell T."/>
            <person name="Morin E."/>
            <person name="Murat C."/>
            <person name="Riley R."/>
            <person name="Ohm R."/>
            <person name="Sun H."/>
            <person name="Tunlid A."/>
            <person name="Henrissat B."/>
            <person name="Grigoriev I.V."/>
            <person name="Hibbett D.S."/>
            <person name="Martin F."/>
        </authorList>
    </citation>
    <scope>NUCLEOTIDE SEQUENCE [LARGE SCALE GENOMIC DNA]</scope>
    <source>
        <strain evidence="1 2">Koide BX008</strain>
    </source>
</reference>
<accession>A0A0C2SLG9</accession>
<evidence type="ECO:0000313" key="1">
    <source>
        <dbReference type="EMBL" id="KIL54764.1"/>
    </source>
</evidence>
<keyword evidence="2" id="KW-1185">Reference proteome</keyword>
<proteinExistence type="predicted"/>